<name>A0A1G7GDM5_9SPHI</name>
<sequence>MKKWKWYVLGVLGISILAIAYSLSDFSLMNILPKGSLPEKYKSYREIAEGFASKEFQVSLLFSSDNEMRLGDFPPIFNAAKNTVIVARQTEIKKGDNTELHKTFLKLDANGELVDSLTYNKDWPMDWGGYLITPKGYCSWILDGNKEVFPYAEENGSLTDDSTKISKRFLYLYQASEFVYYYNHWDMDDPRLQKLEVDKALFYFNGKWVALYGKNLSDLSVQGYKIKGKSPVGDMVNRIDNTNLDKRNPFIYMEHFQKEYYRKSHGPSFGSPTGNSSPDRWEGTGYFDLILKKDTLHFKQDITKDEDWHSANMSPFSPPVYLYYFTNSQINFGLFANDNFRLYSIKKGRK</sequence>
<gene>
    <name evidence="1" type="ORF">SAMN05216464_11093</name>
</gene>
<protein>
    <submittedName>
        <fullName evidence="1">Uncharacterized protein</fullName>
    </submittedName>
</protein>
<dbReference type="AlphaFoldDB" id="A0A1G7GDM5"/>
<keyword evidence="2" id="KW-1185">Reference proteome</keyword>
<accession>A0A1G7GDM5</accession>
<proteinExistence type="predicted"/>
<dbReference type="Proteomes" id="UP000199072">
    <property type="component" value="Unassembled WGS sequence"/>
</dbReference>
<dbReference type="OrthoDB" id="744826at2"/>
<organism evidence="1 2">
    <name type="scientific">Mucilaginibacter pineti</name>
    <dbReference type="NCBI Taxonomy" id="1391627"/>
    <lineage>
        <taxon>Bacteria</taxon>
        <taxon>Pseudomonadati</taxon>
        <taxon>Bacteroidota</taxon>
        <taxon>Sphingobacteriia</taxon>
        <taxon>Sphingobacteriales</taxon>
        <taxon>Sphingobacteriaceae</taxon>
        <taxon>Mucilaginibacter</taxon>
    </lineage>
</organism>
<evidence type="ECO:0000313" key="1">
    <source>
        <dbReference type="EMBL" id="SDE86191.1"/>
    </source>
</evidence>
<dbReference type="EMBL" id="FNAI01000010">
    <property type="protein sequence ID" value="SDE86191.1"/>
    <property type="molecule type" value="Genomic_DNA"/>
</dbReference>
<evidence type="ECO:0000313" key="2">
    <source>
        <dbReference type="Proteomes" id="UP000199072"/>
    </source>
</evidence>
<reference evidence="1 2" key="1">
    <citation type="submission" date="2016-10" db="EMBL/GenBank/DDBJ databases">
        <authorList>
            <person name="de Groot N.N."/>
        </authorList>
    </citation>
    <scope>NUCLEOTIDE SEQUENCE [LARGE SCALE GENOMIC DNA]</scope>
    <source>
        <strain evidence="1 2">47C3B</strain>
    </source>
</reference>
<dbReference type="RefSeq" id="WP_143014181.1">
    <property type="nucleotide sequence ID" value="NZ_FNAI01000010.1"/>
</dbReference>